<evidence type="ECO:0000313" key="1">
    <source>
        <dbReference type="EMBL" id="RDB31102.1"/>
    </source>
</evidence>
<sequence>MSVQASSPSLTPLKLSFGALAPGISGRANGVLQWKISVTMQFAAGNAYAYGGHVLDPRIRDDVDPDREYVLECEEDF</sequence>
<dbReference type="Proteomes" id="UP000076154">
    <property type="component" value="Unassembled WGS sequence"/>
</dbReference>
<accession>A0A369KBY2</accession>
<name>A0A369KBY2_HYPMA</name>
<protein>
    <submittedName>
        <fullName evidence="1">Uncharacterized protein</fullName>
    </submittedName>
</protein>
<proteinExistence type="predicted"/>
<dbReference type="InParanoid" id="A0A369KBY2"/>
<keyword evidence="2" id="KW-1185">Reference proteome</keyword>
<comment type="caution">
    <text evidence="1">The sequence shown here is derived from an EMBL/GenBank/DDBJ whole genome shotgun (WGS) entry which is preliminary data.</text>
</comment>
<dbReference type="AlphaFoldDB" id="A0A369KBY2"/>
<dbReference type="EMBL" id="LUEZ02000001">
    <property type="protein sequence ID" value="RDB31102.1"/>
    <property type="molecule type" value="Genomic_DNA"/>
</dbReference>
<evidence type="ECO:0000313" key="2">
    <source>
        <dbReference type="Proteomes" id="UP000076154"/>
    </source>
</evidence>
<reference evidence="1" key="1">
    <citation type="submission" date="2018-04" db="EMBL/GenBank/DDBJ databases">
        <title>Whole genome sequencing of Hypsizygus marmoreus.</title>
        <authorList>
            <person name="Choi I.-G."/>
            <person name="Min B."/>
            <person name="Kim J.-G."/>
            <person name="Kim S."/>
            <person name="Oh Y.-L."/>
            <person name="Kong W.-S."/>
            <person name="Park H."/>
            <person name="Jeong J."/>
            <person name="Song E.-S."/>
        </authorList>
    </citation>
    <scope>NUCLEOTIDE SEQUENCE [LARGE SCALE GENOMIC DNA]</scope>
    <source>
        <strain evidence="1">51987-8</strain>
    </source>
</reference>
<gene>
    <name evidence="1" type="ORF">Hypma_000027</name>
</gene>
<organism evidence="1 2">
    <name type="scientific">Hypsizygus marmoreus</name>
    <name type="common">White beech mushroom</name>
    <name type="synonym">Agaricus marmoreus</name>
    <dbReference type="NCBI Taxonomy" id="39966"/>
    <lineage>
        <taxon>Eukaryota</taxon>
        <taxon>Fungi</taxon>
        <taxon>Dikarya</taxon>
        <taxon>Basidiomycota</taxon>
        <taxon>Agaricomycotina</taxon>
        <taxon>Agaricomycetes</taxon>
        <taxon>Agaricomycetidae</taxon>
        <taxon>Agaricales</taxon>
        <taxon>Tricholomatineae</taxon>
        <taxon>Lyophyllaceae</taxon>
        <taxon>Hypsizygus</taxon>
    </lineage>
</organism>